<dbReference type="AlphaFoldDB" id="A0A9P1D7Z7"/>
<dbReference type="EMBL" id="CAMXCT010003391">
    <property type="protein sequence ID" value="CAI4004217.1"/>
    <property type="molecule type" value="Genomic_DNA"/>
</dbReference>
<keyword evidence="4" id="KW-1185">Reference proteome</keyword>
<comment type="caution">
    <text evidence="2">The sequence shown here is derived from an EMBL/GenBank/DDBJ whole genome shotgun (WGS) entry which is preliminary data.</text>
</comment>
<sequence length="312" mass="34808">MAMAWLLLSLCLGELPEAQLVTDETAIGGIQLCREVSALRSDLPSYVVKLGHLYEARQSLSKKRRLRLREHKDSSPLWSSSCLTGGATGPWRLKIDLAAPSTAPTAFRKHHRAILVFGKTWPQSLPSIRFVGQLKSLYVKPPDEDKSDHVREASSKLLARLQEAASGGRIACMWRQTANCNATHGEREPDRDRLCSENVPLGNSGFCDCNGDNQKNSDELGYGCQSTPGNCETVCPQALQDRRYDLKWLLWQLHRSLGGAMHPKDEKPWQLAATAFEEDASTVVKYQSYGPKHAMFFKTNGVELEKAIDPRM</sequence>
<feature type="chain" id="PRO_5043271121" evidence="1">
    <location>
        <begin position="19"/>
        <end position="312"/>
    </location>
</feature>
<dbReference type="OrthoDB" id="629492at2759"/>
<dbReference type="EMBL" id="CAMXCT030003391">
    <property type="protein sequence ID" value="CAL4791529.1"/>
    <property type="molecule type" value="Genomic_DNA"/>
</dbReference>
<dbReference type="EMBL" id="CAMXCT020003391">
    <property type="protein sequence ID" value="CAL1157592.1"/>
    <property type="molecule type" value="Genomic_DNA"/>
</dbReference>
<evidence type="ECO:0000313" key="2">
    <source>
        <dbReference type="EMBL" id="CAI4004217.1"/>
    </source>
</evidence>
<evidence type="ECO:0000256" key="1">
    <source>
        <dbReference type="SAM" id="SignalP"/>
    </source>
</evidence>
<reference evidence="3 4" key="2">
    <citation type="submission" date="2024-05" db="EMBL/GenBank/DDBJ databases">
        <authorList>
            <person name="Chen Y."/>
            <person name="Shah S."/>
            <person name="Dougan E. K."/>
            <person name="Thang M."/>
            <person name="Chan C."/>
        </authorList>
    </citation>
    <scope>NUCLEOTIDE SEQUENCE [LARGE SCALE GENOMIC DNA]</scope>
</reference>
<proteinExistence type="predicted"/>
<reference evidence="2" key="1">
    <citation type="submission" date="2022-10" db="EMBL/GenBank/DDBJ databases">
        <authorList>
            <person name="Chen Y."/>
            <person name="Dougan E. K."/>
            <person name="Chan C."/>
            <person name="Rhodes N."/>
            <person name="Thang M."/>
        </authorList>
    </citation>
    <scope>NUCLEOTIDE SEQUENCE</scope>
</reference>
<evidence type="ECO:0000313" key="3">
    <source>
        <dbReference type="EMBL" id="CAL4791529.1"/>
    </source>
</evidence>
<organism evidence="2">
    <name type="scientific">Cladocopium goreaui</name>
    <dbReference type="NCBI Taxonomy" id="2562237"/>
    <lineage>
        <taxon>Eukaryota</taxon>
        <taxon>Sar</taxon>
        <taxon>Alveolata</taxon>
        <taxon>Dinophyceae</taxon>
        <taxon>Suessiales</taxon>
        <taxon>Symbiodiniaceae</taxon>
        <taxon>Cladocopium</taxon>
    </lineage>
</organism>
<dbReference type="Proteomes" id="UP001152797">
    <property type="component" value="Unassembled WGS sequence"/>
</dbReference>
<gene>
    <name evidence="2" type="ORF">C1SCF055_LOCUS30024</name>
</gene>
<feature type="signal peptide" evidence="1">
    <location>
        <begin position="1"/>
        <end position="18"/>
    </location>
</feature>
<evidence type="ECO:0000313" key="4">
    <source>
        <dbReference type="Proteomes" id="UP001152797"/>
    </source>
</evidence>
<keyword evidence="1" id="KW-0732">Signal</keyword>
<name>A0A9P1D7Z7_9DINO</name>
<accession>A0A9P1D7Z7</accession>
<protein>
    <submittedName>
        <fullName evidence="3">PKHD-type hydroxylase</fullName>
    </submittedName>
</protein>